<dbReference type="Gene3D" id="3.40.50.1580">
    <property type="entry name" value="Nucleoside phosphorylase domain"/>
    <property type="match status" value="1"/>
</dbReference>
<sequence length="387" mass="41549">MIADRDWVRRNLGFDPVATPAPASTFAFPMAARPHSTPEDLQRERIDFDSEAPAGREFLAFTTATGLSRFTEIPWPSGLAPKTGPKPAGTGAGPLPRADVLVVTWTVDEGHALSRVITPGKDSRNDYVPYTHNYAAISSKMSKGSPAVLAKRLGAYWTTTIGGKKAVVFKSDSHLSQDTKKLPGKTGTLPNYDVWAQIIGEVRPELVITTGTSGGIGDQCEVGDVVVSPVVRFDCLKWLKKASFHDAIYNSTAPKAKLFAKAETLFNANADQLPRDNTRPPRIVQSAGPASSVVTTDFFGFDTSDNHYGLQGLGDVSEMGDAVLGLVASQLETPINWVAVRNVSDPQIKAVGTLKEQSTLAAQIYKGFGRWSTVCSAIVCWALIAAE</sequence>
<dbReference type="GO" id="GO:0003824">
    <property type="term" value="F:catalytic activity"/>
    <property type="evidence" value="ECO:0007669"/>
    <property type="project" value="InterPro"/>
</dbReference>
<feature type="domain" description="Nucleoside phosphorylase" evidence="2">
    <location>
        <begin position="197"/>
        <end position="346"/>
    </location>
</feature>
<evidence type="ECO:0000313" key="3">
    <source>
        <dbReference type="EMBL" id="QJW95734.1"/>
    </source>
</evidence>
<accession>A0A6M5YQF4</accession>
<reference evidence="4" key="1">
    <citation type="submission" date="2020-05" db="EMBL/GenBank/DDBJ databases">
        <title>Frigoriglobus tundricola gen. nov., sp. nov., a psychrotolerant cellulolytic planctomycete of the family Gemmataceae with two divergent copies of 16S rRNA gene.</title>
        <authorList>
            <person name="Kulichevskaya I.S."/>
            <person name="Ivanova A.A."/>
            <person name="Naumoff D.G."/>
            <person name="Beletsky A.V."/>
            <person name="Rijpstra W.I.C."/>
            <person name="Sinninghe Damste J.S."/>
            <person name="Mardanov A.V."/>
            <person name="Ravin N.V."/>
            <person name="Dedysh S.N."/>
        </authorList>
    </citation>
    <scope>NUCLEOTIDE SEQUENCE [LARGE SCALE GENOMIC DNA]</scope>
    <source>
        <strain evidence="4">PL17</strain>
    </source>
</reference>
<dbReference type="EMBL" id="CP053452">
    <property type="protein sequence ID" value="QJW95734.1"/>
    <property type="molecule type" value="Genomic_DNA"/>
</dbReference>
<protein>
    <recommendedName>
        <fullName evidence="2">Nucleoside phosphorylase domain-containing protein</fullName>
    </recommendedName>
</protein>
<dbReference type="InterPro" id="IPR000845">
    <property type="entry name" value="Nucleoside_phosphorylase_d"/>
</dbReference>
<evidence type="ECO:0000256" key="1">
    <source>
        <dbReference type="SAM" id="MobiDB-lite"/>
    </source>
</evidence>
<dbReference type="InterPro" id="IPR035994">
    <property type="entry name" value="Nucleoside_phosphorylase_sf"/>
</dbReference>
<evidence type="ECO:0000259" key="2">
    <source>
        <dbReference type="Pfam" id="PF01048"/>
    </source>
</evidence>
<evidence type="ECO:0000313" key="4">
    <source>
        <dbReference type="Proteomes" id="UP000503447"/>
    </source>
</evidence>
<name>A0A6M5YQF4_9BACT</name>
<dbReference type="GO" id="GO:0009116">
    <property type="term" value="P:nucleoside metabolic process"/>
    <property type="evidence" value="ECO:0007669"/>
    <property type="project" value="InterPro"/>
</dbReference>
<dbReference type="SUPFAM" id="SSF53167">
    <property type="entry name" value="Purine and uridine phosphorylases"/>
    <property type="match status" value="1"/>
</dbReference>
<gene>
    <name evidence="3" type="ORF">FTUN_3288</name>
</gene>
<dbReference type="RefSeq" id="WP_171471467.1">
    <property type="nucleotide sequence ID" value="NZ_CP053452.2"/>
</dbReference>
<dbReference type="Proteomes" id="UP000503447">
    <property type="component" value="Chromosome"/>
</dbReference>
<feature type="region of interest" description="Disordered" evidence="1">
    <location>
        <begin position="75"/>
        <end position="94"/>
    </location>
</feature>
<proteinExistence type="predicted"/>
<keyword evidence="4" id="KW-1185">Reference proteome</keyword>
<dbReference type="AlphaFoldDB" id="A0A6M5YQF4"/>
<dbReference type="Pfam" id="PF01048">
    <property type="entry name" value="PNP_UDP_1"/>
    <property type="match status" value="1"/>
</dbReference>
<dbReference type="KEGG" id="ftj:FTUN_3288"/>
<organism evidence="3 4">
    <name type="scientific">Frigoriglobus tundricola</name>
    <dbReference type="NCBI Taxonomy" id="2774151"/>
    <lineage>
        <taxon>Bacteria</taxon>
        <taxon>Pseudomonadati</taxon>
        <taxon>Planctomycetota</taxon>
        <taxon>Planctomycetia</taxon>
        <taxon>Gemmatales</taxon>
        <taxon>Gemmataceae</taxon>
        <taxon>Frigoriglobus</taxon>
    </lineage>
</organism>
<feature type="compositionally biased region" description="Low complexity" evidence="1">
    <location>
        <begin position="80"/>
        <end position="89"/>
    </location>
</feature>